<reference evidence="7 10" key="2">
    <citation type="submission" date="2018-05" db="EMBL/GenBank/DDBJ databases">
        <title>Genomic Encyclopedia of Type Strains, Phase IV (KMG-IV): sequencing the most valuable type-strain genomes for metagenomic binning, comparative biology and taxonomic classification.</title>
        <authorList>
            <person name="Goeker M."/>
        </authorList>
    </citation>
    <scope>NUCLEOTIDE SEQUENCE [LARGE SCALE GENOMIC DNA]</scope>
    <source>
        <strain evidence="7 10">DSM 28816</strain>
    </source>
</reference>
<dbReference type="Gene3D" id="3.40.50.150">
    <property type="entry name" value="Vaccinia Virus protein VP39"/>
    <property type="match status" value="1"/>
</dbReference>
<dbReference type="PRINTS" id="PR00996">
    <property type="entry name" value="CHERMTFRASE"/>
</dbReference>
<dbReference type="InterPro" id="IPR000780">
    <property type="entry name" value="CheR_MeTrfase"/>
</dbReference>
<dbReference type="PROSITE" id="PS50123">
    <property type="entry name" value="CHER"/>
    <property type="match status" value="1"/>
</dbReference>
<dbReference type="EMBL" id="QICS01000001">
    <property type="protein sequence ID" value="PXV95483.1"/>
    <property type="molecule type" value="Genomic_DNA"/>
</dbReference>
<comment type="caution">
    <text evidence="8">The sequence shown here is derived from an EMBL/GenBank/DDBJ whole genome shotgun (WGS) entry which is preliminary data.</text>
</comment>
<evidence type="ECO:0000256" key="2">
    <source>
        <dbReference type="ARBA" id="ARBA00012534"/>
    </source>
</evidence>
<dbReference type="SUPFAM" id="SSF53335">
    <property type="entry name" value="S-adenosyl-L-methionine-dependent methyltransferases"/>
    <property type="match status" value="1"/>
</dbReference>
<dbReference type="OrthoDB" id="9816309at2"/>
<name>A0A255IIR1_9FIRM</name>
<dbReference type="InterPro" id="IPR022642">
    <property type="entry name" value="CheR_C"/>
</dbReference>
<sequence length="271" mass="32439">MINMSDEEFKLLSFYIKENSGINLRKEKKALLVGRLNNMLLELGMDNFMDYYKYLQNNTQGEELSKLIDKVTTNHTFFMREAEHFNYFTETVLPYFRKTIKDRDFRIWCAASSSGEEPYTLAILLDEFFKPTGEIWDKKLLATDLSLKALEDAKRGIYNYEHISSLPKLWVLNYFDKISQTEYQVKNEMRKEVIYRRFNLLESVFPFKKKFHVIFCRNVMIYFDNPTKEALLNKLYDSLDYGGYLFIGHSESINREKTRFKYIKPAVYRKI</sequence>
<protein>
    <recommendedName>
        <fullName evidence="2">protein-glutamate O-methyltransferase</fullName>
        <ecNumber evidence="2">2.1.1.80</ecNumber>
    </recommendedName>
</protein>
<dbReference type="GO" id="GO:0032259">
    <property type="term" value="P:methylation"/>
    <property type="evidence" value="ECO:0007669"/>
    <property type="project" value="UniProtKB-KW"/>
</dbReference>
<dbReference type="Proteomes" id="UP000216411">
    <property type="component" value="Unassembled WGS sequence"/>
</dbReference>
<proteinExistence type="predicted"/>
<dbReference type="RefSeq" id="WP_094376917.1">
    <property type="nucleotide sequence ID" value="NZ_NOKA02000002.1"/>
</dbReference>
<dbReference type="SUPFAM" id="SSF47757">
    <property type="entry name" value="Chemotaxis receptor methyltransferase CheR, N-terminal domain"/>
    <property type="match status" value="1"/>
</dbReference>
<dbReference type="EMBL" id="NOKA02000002">
    <property type="protein sequence ID" value="RDY32803.1"/>
    <property type="molecule type" value="Genomic_DNA"/>
</dbReference>
<keyword evidence="3 8" id="KW-0489">Methyltransferase</keyword>
<keyword evidence="9" id="KW-1185">Reference proteome</keyword>
<dbReference type="PIRSF" id="PIRSF000410">
    <property type="entry name" value="CheR"/>
    <property type="match status" value="1"/>
</dbReference>
<evidence type="ECO:0000256" key="4">
    <source>
        <dbReference type="ARBA" id="ARBA00022679"/>
    </source>
</evidence>
<dbReference type="Pfam" id="PF03705">
    <property type="entry name" value="CheR_N"/>
    <property type="match status" value="1"/>
</dbReference>
<dbReference type="Pfam" id="PF01739">
    <property type="entry name" value="CheR"/>
    <property type="match status" value="1"/>
</dbReference>
<organism evidence="8 9">
    <name type="scientific">Lachnotalea glycerini</name>
    <dbReference type="NCBI Taxonomy" id="1763509"/>
    <lineage>
        <taxon>Bacteria</taxon>
        <taxon>Bacillati</taxon>
        <taxon>Bacillota</taxon>
        <taxon>Clostridia</taxon>
        <taxon>Lachnospirales</taxon>
        <taxon>Lachnospiraceae</taxon>
        <taxon>Lachnotalea</taxon>
    </lineage>
</organism>
<dbReference type="InterPro" id="IPR022641">
    <property type="entry name" value="CheR_N"/>
</dbReference>
<dbReference type="Gene3D" id="1.10.155.10">
    <property type="entry name" value="Chemotaxis receptor methyltransferase CheR, N-terminal domain"/>
    <property type="match status" value="1"/>
</dbReference>
<reference evidence="8" key="3">
    <citation type="submission" date="2018-07" db="EMBL/GenBank/DDBJ databases">
        <authorList>
            <person name="Quirk P.G."/>
            <person name="Krulwich T.A."/>
        </authorList>
    </citation>
    <scope>NUCLEOTIDE SEQUENCE</scope>
    <source>
        <strain evidence="8">CCRI-19302</strain>
    </source>
</reference>
<evidence type="ECO:0000313" key="10">
    <source>
        <dbReference type="Proteomes" id="UP000247523"/>
    </source>
</evidence>
<evidence type="ECO:0000313" key="9">
    <source>
        <dbReference type="Proteomes" id="UP000216411"/>
    </source>
</evidence>
<dbReference type="InterPro" id="IPR050903">
    <property type="entry name" value="Bact_Chemotaxis_MeTrfase"/>
</dbReference>
<keyword evidence="5" id="KW-0949">S-adenosyl-L-methionine</keyword>
<dbReference type="EC" id="2.1.1.80" evidence="2"/>
<dbReference type="InterPro" id="IPR026024">
    <property type="entry name" value="Chemotaxis_MeTrfase_CheR"/>
</dbReference>
<evidence type="ECO:0000256" key="1">
    <source>
        <dbReference type="ARBA" id="ARBA00001541"/>
    </source>
</evidence>
<evidence type="ECO:0000313" key="7">
    <source>
        <dbReference type="EMBL" id="PXV95483.1"/>
    </source>
</evidence>
<reference evidence="8 9" key="1">
    <citation type="journal article" date="2017" name="Genome Announc.">
        <title>Draft Genome Sequence of a Sporulating and Motile Strain of Lachnotalea glycerini Isolated from Water in Quebec City, Canada.</title>
        <authorList>
            <person name="Maheux A.F."/>
            <person name="Boudreau D.K."/>
            <person name="Berube E."/>
            <person name="Boissinot M."/>
            <person name="Raymond F."/>
            <person name="Brodeur S."/>
            <person name="Corbeil J."/>
            <person name="Isabel S."/>
            <person name="Omar R.F."/>
            <person name="Bergeron M.G."/>
        </authorList>
    </citation>
    <scope>NUCLEOTIDE SEQUENCE [LARGE SCALE GENOMIC DNA]</scope>
    <source>
        <strain evidence="8 9">CCRI-19302</strain>
    </source>
</reference>
<feature type="domain" description="CheR-type methyltransferase" evidence="6">
    <location>
        <begin position="1"/>
        <end position="271"/>
    </location>
</feature>
<dbReference type="SMART" id="SM00138">
    <property type="entry name" value="MeTrc"/>
    <property type="match status" value="1"/>
</dbReference>
<comment type="catalytic activity">
    <reaction evidence="1">
        <text>L-glutamyl-[protein] + S-adenosyl-L-methionine = [protein]-L-glutamate 5-O-methyl ester + S-adenosyl-L-homocysteine</text>
        <dbReference type="Rhea" id="RHEA:24452"/>
        <dbReference type="Rhea" id="RHEA-COMP:10208"/>
        <dbReference type="Rhea" id="RHEA-COMP:10311"/>
        <dbReference type="ChEBI" id="CHEBI:29973"/>
        <dbReference type="ChEBI" id="CHEBI:57856"/>
        <dbReference type="ChEBI" id="CHEBI:59789"/>
        <dbReference type="ChEBI" id="CHEBI:82795"/>
        <dbReference type="EC" id="2.1.1.80"/>
    </reaction>
</comment>
<gene>
    <name evidence="7" type="ORF">C8E03_101112</name>
    <name evidence="8" type="ORF">CG710_002390</name>
</gene>
<dbReference type="InterPro" id="IPR036804">
    <property type="entry name" value="CheR_N_sf"/>
</dbReference>
<dbReference type="PANTHER" id="PTHR24422">
    <property type="entry name" value="CHEMOTAXIS PROTEIN METHYLTRANSFERASE"/>
    <property type="match status" value="1"/>
</dbReference>
<dbReference type="GO" id="GO:0008983">
    <property type="term" value="F:protein-glutamate O-methyltransferase activity"/>
    <property type="evidence" value="ECO:0007669"/>
    <property type="project" value="UniProtKB-EC"/>
</dbReference>
<accession>A0A255IIR1</accession>
<dbReference type="AlphaFoldDB" id="A0A255IIR1"/>
<keyword evidence="4 8" id="KW-0808">Transferase</keyword>
<evidence type="ECO:0000313" key="8">
    <source>
        <dbReference type="EMBL" id="RDY32803.1"/>
    </source>
</evidence>
<evidence type="ECO:0000256" key="3">
    <source>
        <dbReference type="ARBA" id="ARBA00022603"/>
    </source>
</evidence>
<dbReference type="Proteomes" id="UP000247523">
    <property type="component" value="Unassembled WGS sequence"/>
</dbReference>
<dbReference type="InterPro" id="IPR029063">
    <property type="entry name" value="SAM-dependent_MTases_sf"/>
</dbReference>
<evidence type="ECO:0000256" key="5">
    <source>
        <dbReference type="ARBA" id="ARBA00022691"/>
    </source>
</evidence>
<evidence type="ECO:0000259" key="6">
    <source>
        <dbReference type="PROSITE" id="PS50123"/>
    </source>
</evidence>
<dbReference type="PANTHER" id="PTHR24422:SF19">
    <property type="entry name" value="CHEMOTAXIS PROTEIN METHYLTRANSFERASE"/>
    <property type="match status" value="1"/>
</dbReference>